<feature type="region of interest" description="Disordered" evidence="1">
    <location>
        <begin position="29"/>
        <end position="79"/>
    </location>
</feature>
<evidence type="ECO:0000313" key="3">
    <source>
        <dbReference type="EMBL" id="MFC3457771.1"/>
    </source>
</evidence>
<keyword evidence="4" id="KW-1185">Reference proteome</keyword>
<protein>
    <recommendedName>
        <fullName evidence="5">YMGG-like Gly-zipper domain-containing protein</fullName>
    </recommendedName>
</protein>
<dbReference type="RefSeq" id="WP_379734125.1">
    <property type="nucleotide sequence ID" value="NZ_JBHRVV010000001.1"/>
</dbReference>
<evidence type="ECO:0000256" key="1">
    <source>
        <dbReference type="SAM" id="MobiDB-lite"/>
    </source>
</evidence>
<evidence type="ECO:0008006" key="5">
    <source>
        <dbReference type="Google" id="ProtNLM"/>
    </source>
</evidence>
<organism evidence="3 4">
    <name type="scientific">Massilia haematophila</name>
    <dbReference type="NCBI Taxonomy" id="457923"/>
    <lineage>
        <taxon>Bacteria</taxon>
        <taxon>Pseudomonadati</taxon>
        <taxon>Pseudomonadota</taxon>
        <taxon>Betaproteobacteria</taxon>
        <taxon>Burkholderiales</taxon>
        <taxon>Oxalobacteraceae</taxon>
        <taxon>Telluria group</taxon>
        <taxon>Massilia</taxon>
    </lineage>
</organism>
<accession>A0ABV7PJS6</accession>
<reference evidence="4" key="1">
    <citation type="journal article" date="2019" name="Int. J. Syst. Evol. Microbiol.">
        <title>The Global Catalogue of Microorganisms (GCM) 10K type strain sequencing project: providing services to taxonomists for standard genome sequencing and annotation.</title>
        <authorList>
            <consortium name="The Broad Institute Genomics Platform"/>
            <consortium name="The Broad Institute Genome Sequencing Center for Infectious Disease"/>
            <person name="Wu L."/>
            <person name="Ma J."/>
        </authorList>
    </citation>
    <scope>NUCLEOTIDE SEQUENCE [LARGE SCALE GENOMIC DNA]</scope>
    <source>
        <strain evidence="4">CCM 7480</strain>
    </source>
</reference>
<feature type="chain" id="PRO_5045534185" description="YMGG-like Gly-zipper domain-containing protein" evidence="2">
    <location>
        <begin position="23"/>
        <end position="156"/>
    </location>
</feature>
<name>A0ABV7PJS6_9BURK</name>
<gene>
    <name evidence="3" type="ORF">ACFOPH_05875</name>
</gene>
<evidence type="ECO:0000313" key="4">
    <source>
        <dbReference type="Proteomes" id="UP001595665"/>
    </source>
</evidence>
<feature type="signal peptide" evidence="2">
    <location>
        <begin position="1"/>
        <end position="22"/>
    </location>
</feature>
<dbReference type="EMBL" id="JBHRVV010000001">
    <property type="protein sequence ID" value="MFC3457771.1"/>
    <property type="molecule type" value="Genomic_DNA"/>
</dbReference>
<evidence type="ECO:0000256" key="2">
    <source>
        <dbReference type="SAM" id="SignalP"/>
    </source>
</evidence>
<sequence>MRTIRYAAAGVLLAALSLGAAAQRPVAYPAEGQSEARQDRDEGECQAWARDKTGVDPAALASSPPPRESGPAIGGGERLRGAARGALGGAAIGAIAGDSGQGAGIGAVAGTMAGGHRARQNQAARNESVQQAQAQQLDGYHRAYAACMSGRGYTVN</sequence>
<keyword evidence="2" id="KW-0732">Signal</keyword>
<comment type="caution">
    <text evidence="3">The sequence shown here is derived from an EMBL/GenBank/DDBJ whole genome shotgun (WGS) entry which is preliminary data.</text>
</comment>
<dbReference type="Proteomes" id="UP001595665">
    <property type="component" value="Unassembled WGS sequence"/>
</dbReference>
<proteinExistence type="predicted"/>